<keyword evidence="2" id="KW-1185">Reference proteome</keyword>
<evidence type="ECO:0000313" key="2">
    <source>
        <dbReference type="Proteomes" id="UP001060085"/>
    </source>
</evidence>
<dbReference type="Proteomes" id="UP001060085">
    <property type="component" value="Linkage Group LG03"/>
</dbReference>
<accession>A0ACC0BKZ1</accession>
<protein>
    <submittedName>
        <fullName evidence="1">Uncharacterized protein</fullName>
    </submittedName>
</protein>
<comment type="caution">
    <text evidence="1">The sequence shown here is derived from an EMBL/GenBank/DDBJ whole genome shotgun (WGS) entry which is preliminary data.</text>
</comment>
<evidence type="ECO:0000313" key="1">
    <source>
        <dbReference type="EMBL" id="KAI5673354.1"/>
    </source>
</evidence>
<organism evidence="1 2">
    <name type="scientific">Catharanthus roseus</name>
    <name type="common">Madagascar periwinkle</name>
    <name type="synonym">Vinca rosea</name>
    <dbReference type="NCBI Taxonomy" id="4058"/>
    <lineage>
        <taxon>Eukaryota</taxon>
        <taxon>Viridiplantae</taxon>
        <taxon>Streptophyta</taxon>
        <taxon>Embryophyta</taxon>
        <taxon>Tracheophyta</taxon>
        <taxon>Spermatophyta</taxon>
        <taxon>Magnoliopsida</taxon>
        <taxon>eudicotyledons</taxon>
        <taxon>Gunneridae</taxon>
        <taxon>Pentapetalae</taxon>
        <taxon>asterids</taxon>
        <taxon>lamiids</taxon>
        <taxon>Gentianales</taxon>
        <taxon>Apocynaceae</taxon>
        <taxon>Rauvolfioideae</taxon>
        <taxon>Vinceae</taxon>
        <taxon>Catharanthinae</taxon>
        <taxon>Catharanthus</taxon>
    </lineage>
</organism>
<name>A0ACC0BKZ1_CATRO</name>
<reference evidence="2" key="1">
    <citation type="journal article" date="2023" name="Nat. Plants">
        <title>Single-cell RNA sequencing provides a high-resolution roadmap for understanding the multicellular compartmentation of specialized metabolism.</title>
        <authorList>
            <person name="Sun S."/>
            <person name="Shen X."/>
            <person name="Li Y."/>
            <person name="Li Y."/>
            <person name="Wang S."/>
            <person name="Li R."/>
            <person name="Zhang H."/>
            <person name="Shen G."/>
            <person name="Guo B."/>
            <person name="Wei J."/>
            <person name="Xu J."/>
            <person name="St-Pierre B."/>
            <person name="Chen S."/>
            <person name="Sun C."/>
        </authorList>
    </citation>
    <scope>NUCLEOTIDE SEQUENCE [LARGE SCALE GENOMIC DNA]</scope>
</reference>
<proteinExistence type="predicted"/>
<gene>
    <name evidence="1" type="ORF">M9H77_13718</name>
</gene>
<dbReference type="EMBL" id="CM044703">
    <property type="protein sequence ID" value="KAI5673354.1"/>
    <property type="molecule type" value="Genomic_DNA"/>
</dbReference>
<sequence length="176" mass="20367">MAFQLRWCSMSKHSMTNDFNVKEVCLPLHTKPTTALEKPILSFIGVPKVNRDFGAKGPPFEVSGLADLKKIKLVDRSYKIRKVTIRMNKAFSLFITKRIKEREQWALLSYPKAADTRVGSQATMYNIIFRRTIFVNDVVRSSHDQLVCLQILLPNQILYAYPKCLQYNRIQLPCDQ</sequence>